<accession>A0A1G7G297</accession>
<feature type="region of interest" description="Disordered" evidence="1">
    <location>
        <begin position="1"/>
        <end position="27"/>
    </location>
</feature>
<sequence length="348" mass="36165">MGVLSGETEPSEPTNVSTEQVPGVTNGTLSNASALVEANRNAVTADGAILQINESSAEMDIDARLVIGAGFATHRLSASGTVGDTQSTAIDQWSNETTQFVRTSAGGQSNYRVLDGSEERLTSLSAIEGFLSVGEFTVANQTAGDGLIVLTADSASDADTSMPAAERFDGRLVVTETGQIHSLSVTLTRGGEQVSYEYRLRQAGVESVSKPDWVANVPSGATVQAQFAVDVENDSYLSLTHTEGDVVPRTATVRVDSNGTTGTVSLNSSLTAGATRYLYFDGSTQDLRISTERPQQDTISPVTSPASVQITTDGGVVLHSSSMGWGSESVSAGSTGSSHEPTRSPSTD</sequence>
<keyword evidence="3" id="KW-1185">Reference proteome</keyword>
<evidence type="ECO:0000313" key="3">
    <source>
        <dbReference type="Proteomes" id="UP000199076"/>
    </source>
</evidence>
<gene>
    <name evidence="2" type="ORF">SAMN05216218_101460</name>
</gene>
<organism evidence="2 3">
    <name type="scientific">Halorientalis regularis</name>
    <dbReference type="NCBI Taxonomy" id="660518"/>
    <lineage>
        <taxon>Archaea</taxon>
        <taxon>Methanobacteriati</taxon>
        <taxon>Methanobacteriota</taxon>
        <taxon>Stenosarchaea group</taxon>
        <taxon>Halobacteria</taxon>
        <taxon>Halobacteriales</taxon>
        <taxon>Haloarculaceae</taxon>
        <taxon>Halorientalis</taxon>
    </lineage>
</organism>
<proteinExistence type="predicted"/>
<dbReference type="Proteomes" id="UP000199076">
    <property type="component" value="Unassembled WGS sequence"/>
</dbReference>
<name>A0A1G7G297_9EURY</name>
<feature type="compositionally biased region" description="Polar residues" evidence="1">
    <location>
        <begin position="11"/>
        <end position="27"/>
    </location>
</feature>
<dbReference type="EMBL" id="FNBK01000001">
    <property type="protein sequence ID" value="SDE82190.1"/>
    <property type="molecule type" value="Genomic_DNA"/>
</dbReference>
<dbReference type="STRING" id="660518.SAMN05216218_101460"/>
<feature type="region of interest" description="Disordered" evidence="1">
    <location>
        <begin position="317"/>
        <end position="348"/>
    </location>
</feature>
<evidence type="ECO:0000313" key="2">
    <source>
        <dbReference type="EMBL" id="SDE82190.1"/>
    </source>
</evidence>
<evidence type="ECO:0000256" key="1">
    <source>
        <dbReference type="SAM" id="MobiDB-lite"/>
    </source>
</evidence>
<protein>
    <submittedName>
        <fullName evidence="2">Uncharacterized protein</fullName>
    </submittedName>
</protein>
<dbReference type="AlphaFoldDB" id="A0A1G7G297"/>
<feature type="compositionally biased region" description="Low complexity" evidence="1">
    <location>
        <begin position="320"/>
        <end position="338"/>
    </location>
</feature>
<reference evidence="3" key="1">
    <citation type="submission" date="2016-10" db="EMBL/GenBank/DDBJ databases">
        <authorList>
            <person name="Varghese N."/>
            <person name="Submissions S."/>
        </authorList>
    </citation>
    <scope>NUCLEOTIDE SEQUENCE [LARGE SCALE GENOMIC DNA]</scope>
    <source>
        <strain evidence="3">IBRC-M 10760</strain>
    </source>
</reference>